<reference evidence="1 2" key="1">
    <citation type="submission" date="2013-11" db="EMBL/GenBank/DDBJ databases">
        <title>Comparative genomics of Ignicoccus.</title>
        <authorList>
            <person name="Podar M."/>
        </authorList>
    </citation>
    <scope>NUCLEOTIDE SEQUENCE [LARGE SCALE GENOMIC DNA]</scope>
    <source>
        <strain evidence="1 2">DSM 13165</strain>
    </source>
</reference>
<organism evidence="1 2">
    <name type="scientific">Ignicoccus islandicus DSM 13165</name>
    <dbReference type="NCBI Taxonomy" id="940295"/>
    <lineage>
        <taxon>Archaea</taxon>
        <taxon>Thermoproteota</taxon>
        <taxon>Thermoprotei</taxon>
        <taxon>Desulfurococcales</taxon>
        <taxon>Desulfurococcaceae</taxon>
        <taxon>Ignicoccus</taxon>
    </lineage>
</organism>
<dbReference type="KEGG" id="iis:EYM_02745"/>
<dbReference type="GeneID" id="30679943"/>
<gene>
    <name evidence="1" type="ORF">EYM_02745</name>
</gene>
<dbReference type="InterPro" id="IPR010157">
    <property type="entry name" value="CRISPR-assoc_Cas5"/>
</dbReference>
<dbReference type="STRING" id="940295.EYM_02745"/>
<protein>
    <submittedName>
        <fullName evidence="1">Uncharacterized protein</fullName>
    </submittedName>
</protein>
<proteinExistence type="predicted"/>
<dbReference type="Gene3D" id="1.20.120.1610">
    <property type="match status" value="1"/>
</dbReference>
<sequence length="126" mass="14069">MSDDKNYWALPVVLHYYVCNKDFSVVDRLANSINPSVALQTLYDAVRNIESIFLSEGKKKEELCSTVKTLVKNEELDCGKVISIAKVEAESIAKLIKESFNKDVMNLLKVISIKALEGDCPLIQSS</sequence>
<dbReference type="AlphaFoldDB" id="A0A0U3ED29"/>
<name>A0A0U3ED29_9CREN</name>
<dbReference type="RefSeq" id="WP_075049548.1">
    <property type="nucleotide sequence ID" value="NZ_CP006867.1"/>
</dbReference>
<accession>A0A0U3ED29</accession>
<dbReference type="Pfam" id="PF09702">
    <property type="entry name" value="Cas_Csa5"/>
    <property type="match status" value="1"/>
</dbReference>
<dbReference type="Proteomes" id="UP000060778">
    <property type="component" value="Chromosome"/>
</dbReference>
<keyword evidence="2" id="KW-1185">Reference proteome</keyword>
<evidence type="ECO:0000313" key="2">
    <source>
        <dbReference type="Proteomes" id="UP000060778"/>
    </source>
</evidence>
<dbReference type="EMBL" id="CP006867">
    <property type="protein sequence ID" value="ALU12355.1"/>
    <property type="molecule type" value="Genomic_DNA"/>
</dbReference>
<evidence type="ECO:0000313" key="1">
    <source>
        <dbReference type="EMBL" id="ALU12355.1"/>
    </source>
</evidence>
<dbReference type="OrthoDB" id="19294at2157"/>